<dbReference type="InterPro" id="IPR036264">
    <property type="entry name" value="Bact_exopeptidase_dim_dom"/>
</dbReference>
<dbReference type="CDD" id="cd03891">
    <property type="entry name" value="M20_DapE_proteobac"/>
    <property type="match status" value="1"/>
</dbReference>
<dbReference type="RefSeq" id="WP_092811533.1">
    <property type="nucleotide sequence ID" value="NZ_FMVW01000003.1"/>
</dbReference>
<keyword evidence="8 15" id="KW-0378">Hydrolase</keyword>
<dbReference type="EMBL" id="FMVW01000003">
    <property type="protein sequence ID" value="SCZ34317.1"/>
    <property type="molecule type" value="Genomic_DNA"/>
</dbReference>
<comment type="function">
    <text evidence="15">Catalyzes the hydrolysis of N-succinyl-L,L-diaminopimelic acid (SDAP), forming succinate and LL-2,6-diaminopimelate (DAP), an intermediate involved in the bacterial biosynthesis of lysine and meso-diaminopimelic acid, an essential component of bacterial cell walls.</text>
</comment>
<feature type="binding site" evidence="15">
    <location>
        <position position="106"/>
    </location>
    <ligand>
        <name>Zn(2+)</name>
        <dbReference type="ChEBI" id="CHEBI:29105"/>
        <label>2</label>
    </ligand>
</feature>
<evidence type="ECO:0000256" key="14">
    <source>
        <dbReference type="ARBA" id="ARBA00051301"/>
    </source>
</evidence>
<organism evidence="17 18">
    <name type="scientific">Afifella marina DSM 2698</name>
    <dbReference type="NCBI Taxonomy" id="1120955"/>
    <lineage>
        <taxon>Bacteria</taxon>
        <taxon>Pseudomonadati</taxon>
        <taxon>Pseudomonadota</taxon>
        <taxon>Alphaproteobacteria</taxon>
        <taxon>Hyphomicrobiales</taxon>
        <taxon>Afifellaceae</taxon>
        <taxon>Afifella</taxon>
    </lineage>
</organism>
<evidence type="ECO:0000256" key="9">
    <source>
        <dbReference type="ARBA" id="ARBA00022833"/>
    </source>
</evidence>
<keyword evidence="10 15" id="KW-0220">Diaminopimelate biosynthesis</keyword>
<dbReference type="InterPro" id="IPR002933">
    <property type="entry name" value="Peptidase_M20"/>
</dbReference>
<dbReference type="InterPro" id="IPR011650">
    <property type="entry name" value="Peptidase_M20_dimer"/>
</dbReference>
<dbReference type="GO" id="GO:0019877">
    <property type="term" value="P:diaminopimelate biosynthetic process"/>
    <property type="evidence" value="ECO:0007669"/>
    <property type="project" value="UniProtKB-UniRule"/>
</dbReference>
<feature type="binding site" evidence="15">
    <location>
        <position position="141"/>
    </location>
    <ligand>
        <name>Zn(2+)</name>
        <dbReference type="ChEBI" id="CHEBI:29105"/>
        <label>2</label>
    </ligand>
</feature>
<dbReference type="STRING" id="1120955.SAMN03080610_01671"/>
<evidence type="ECO:0000256" key="10">
    <source>
        <dbReference type="ARBA" id="ARBA00022915"/>
    </source>
</evidence>
<dbReference type="GO" id="GO:0050897">
    <property type="term" value="F:cobalt ion binding"/>
    <property type="evidence" value="ECO:0007669"/>
    <property type="project" value="UniProtKB-UniRule"/>
</dbReference>
<evidence type="ECO:0000256" key="8">
    <source>
        <dbReference type="ARBA" id="ARBA00022801"/>
    </source>
</evidence>
<feature type="active site" evidence="15">
    <location>
        <position position="75"/>
    </location>
</feature>
<reference evidence="18" key="1">
    <citation type="submission" date="2016-10" db="EMBL/GenBank/DDBJ databases">
        <authorList>
            <person name="Varghese N."/>
            <person name="Submissions S."/>
        </authorList>
    </citation>
    <scope>NUCLEOTIDE SEQUENCE [LARGE SCALE GENOMIC DNA]</scope>
    <source>
        <strain evidence="18">DSM 2698</strain>
    </source>
</reference>
<evidence type="ECO:0000256" key="12">
    <source>
        <dbReference type="ARBA" id="ARBA00023285"/>
    </source>
</evidence>
<dbReference type="AlphaFoldDB" id="A0A1G5NA82"/>
<accession>A0A1G5NA82</accession>
<dbReference type="Proteomes" id="UP000199347">
    <property type="component" value="Unassembled WGS sequence"/>
</dbReference>
<dbReference type="SUPFAM" id="SSF55031">
    <property type="entry name" value="Bacterial exopeptidase dimerisation domain"/>
    <property type="match status" value="1"/>
</dbReference>
<dbReference type="GO" id="GO:0006526">
    <property type="term" value="P:L-arginine biosynthetic process"/>
    <property type="evidence" value="ECO:0007669"/>
    <property type="project" value="TreeGrafter"/>
</dbReference>
<keyword evidence="9 15" id="KW-0862">Zinc</keyword>
<comment type="cofactor">
    <cofactor evidence="15">
        <name>Zn(2+)</name>
        <dbReference type="ChEBI" id="CHEBI:29105"/>
    </cofactor>
    <cofactor evidence="15">
        <name>Co(2+)</name>
        <dbReference type="ChEBI" id="CHEBI:48828"/>
    </cofactor>
    <text evidence="15">Binds 2 Zn(2+) or Co(2+) ions per subunit.</text>
</comment>
<dbReference type="HAMAP" id="MF_01690">
    <property type="entry name" value="DapE"/>
    <property type="match status" value="1"/>
</dbReference>
<name>A0A1G5NA82_AFIMA</name>
<dbReference type="GO" id="GO:0008270">
    <property type="term" value="F:zinc ion binding"/>
    <property type="evidence" value="ECO:0007669"/>
    <property type="project" value="UniProtKB-UniRule"/>
</dbReference>
<keyword evidence="11 15" id="KW-0457">Lysine biosynthesis</keyword>
<evidence type="ECO:0000256" key="5">
    <source>
        <dbReference type="ARBA" id="ARBA00022391"/>
    </source>
</evidence>
<gene>
    <name evidence="15" type="primary">dapE</name>
    <name evidence="17" type="ORF">SAMN03080610_01671</name>
</gene>
<evidence type="ECO:0000259" key="16">
    <source>
        <dbReference type="Pfam" id="PF07687"/>
    </source>
</evidence>
<dbReference type="PANTHER" id="PTHR43808:SF31">
    <property type="entry name" value="N-ACETYL-L-CITRULLINE DEACETYLASE"/>
    <property type="match status" value="1"/>
</dbReference>
<protein>
    <recommendedName>
        <fullName evidence="5 15">Succinyl-diaminopimelate desuccinylase</fullName>
        <shortName evidence="15">SDAP desuccinylase</shortName>
        <ecNumber evidence="4 15">3.5.1.18</ecNumber>
    </recommendedName>
    <alternativeName>
        <fullName evidence="13 15">N-succinyl-LL-2,6-diaminoheptanedioate amidohydrolase</fullName>
    </alternativeName>
</protein>
<keyword evidence="6 15" id="KW-0028">Amino-acid biosynthesis</keyword>
<dbReference type="GO" id="GO:0009014">
    <property type="term" value="F:succinyl-diaminopimelate desuccinylase activity"/>
    <property type="evidence" value="ECO:0007669"/>
    <property type="project" value="UniProtKB-UniRule"/>
</dbReference>
<comment type="subunit">
    <text evidence="3 15">Homodimer.</text>
</comment>
<dbReference type="UniPathway" id="UPA00034">
    <property type="reaction ID" value="UER00021"/>
</dbReference>
<keyword evidence="18" id="KW-1185">Reference proteome</keyword>
<dbReference type="Gene3D" id="3.40.630.10">
    <property type="entry name" value="Zn peptidases"/>
    <property type="match status" value="2"/>
</dbReference>
<dbReference type="Pfam" id="PF07687">
    <property type="entry name" value="M20_dimer"/>
    <property type="match status" value="1"/>
</dbReference>
<dbReference type="NCBIfam" id="NF009557">
    <property type="entry name" value="PRK13009.1"/>
    <property type="match status" value="1"/>
</dbReference>
<sequence length="388" mass="41538">MSAVDPVQLARDLIRAPSVTPEAAPALDVLEAALKPLGFSVDRPVFSDVDTPDVENLFAVIGEGDYHLTFAGHVDVVPPGEEAAWRHPPFSGAIDENLIYGRGAVDMKGAIAAMVAAFSRFSARRGDFSGRFSFLITGDEEGPGINGTAKLLDWAKARGHDFSGALVGEPTSADWVGDQVKIGRRGSYSATIVAHGRQGHAAYPHLAENAVMRLMTLLQGLTATPLDEGSAHFEPSTLEVVDVATGNSAWNVIPGEARARFNSRFNDCWTRTSLRAEVERRLSEAAKGEIQWSLEEGQPPSDSFLARDEALIGSLSGAVSAIVGSRPRLSTGGGTSDARFIKDHCPVVELGLVGSTMHQTDERVPAADLEELTRIYEAFLDSIFARTK</sequence>
<keyword evidence="12 15" id="KW-0170">Cobalt</keyword>
<dbReference type="InterPro" id="IPR050072">
    <property type="entry name" value="Peptidase_M20A"/>
</dbReference>
<evidence type="ECO:0000256" key="13">
    <source>
        <dbReference type="ARBA" id="ARBA00031891"/>
    </source>
</evidence>
<comment type="catalytic activity">
    <reaction evidence="14 15">
        <text>N-succinyl-(2S,6S)-2,6-diaminopimelate + H2O = (2S,6S)-2,6-diaminopimelate + succinate</text>
        <dbReference type="Rhea" id="RHEA:22608"/>
        <dbReference type="ChEBI" id="CHEBI:15377"/>
        <dbReference type="ChEBI" id="CHEBI:30031"/>
        <dbReference type="ChEBI" id="CHEBI:57609"/>
        <dbReference type="ChEBI" id="CHEBI:58087"/>
        <dbReference type="EC" id="3.5.1.18"/>
    </reaction>
</comment>
<evidence type="ECO:0000313" key="18">
    <source>
        <dbReference type="Proteomes" id="UP000199347"/>
    </source>
</evidence>
<feature type="active site" description="Proton acceptor" evidence="15">
    <location>
        <position position="140"/>
    </location>
</feature>
<evidence type="ECO:0000256" key="11">
    <source>
        <dbReference type="ARBA" id="ARBA00023154"/>
    </source>
</evidence>
<dbReference type="GO" id="GO:0008777">
    <property type="term" value="F:acetylornithine deacetylase activity"/>
    <property type="evidence" value="ECO:0007669"/>
    <property type="project" value="TreeGrafter"/>
</dbReference>
<feature type="binding site" evidence="15">
    <location>
        <position position="358"/>
    </location>
    <ligand>
        <name>Zn(2+)</name>
        <dbReference type="ChEBI" id="CHEBI:29105"/>
        <label>2</label>
    </ligand>
</feature>
<evidence type="ECO:0000256" key="1">
    <source>
        <dbReference type="ARBA" id="ARBA00005130"/>
    </source>
</evidence>
<evidence type="ECO:0000256" key="2">
    <source>
        <dbReference type="ARBA" id="ARBA00006746"/>
    </source>
</evidence>
<dbReference type="OrthoDB" id="9809784at2"/>
<dbReference type="InterPro" id="IPR005941">
    <property type="entry name" value="DapE_proteobac"/>
</dbReference>
<evidence type="ECO:0000256" key="3">
    <source>
        <dbReference type="ARBA" id="ARBA00011738"/>
    </source>
</evidence>
<evidence type="ECO:0000313" key="17">
    <source>
        <dbReference type="EMBL" id="SCZ34317.1"/>
    </source>
</evidence>
<dbReference type="SUPFAM" id="SSF53187">
    <property type="entry name" value="Zn-dependent exopeptidases"/>
    <property type="match status" value="1"/>
</dbReference>
<keyword evidence="7 15" id="KW-0479">Metal-binding</keyword>
<dbReference type="NCBIfam" id="TIGR01246">
    <property type="entry name" value="dapE_proteo"/>
    <property type="match status" value="1"/>
</dbReference>
<dbReference type="Gene3D" id="3.30.70.360">
    <property type="match status" value="1"/>
</dbReference>
<dbReference type="Pfam" id="PF01546">
    <property type="entry name" value="Peptidase_M20"/>
    <property type="match status" value="1"/>
</dbReference>
<feature type="binding site" evidence="15">
    <location>
        <position position="106"/>
    </location>
    <ligand>
        <name>Zn(2+)</name>
        <dbReference type="ChEBI" id="CHEBI:29105"/>
        <label>1</label>
    </ligand>
</feature>
<comment type="similarity">
    <text evidence="2 15">Belongs to the peptidase M20A family. DapE subfamily.</text>
</comment>
<feature type="binding site" evidence="15">
    <location>
        <position position="169"/>
    </location>
    <ligand>
        <name>Zn(2+)</name>
        <dbReference type="ChEBI" id="CHEBI:29105"/>
        <label>1</label>
    </ligand>
</feature>
<dbReference type="PANTHER" id="PTHR43808">
    <property type="entry name" value="ACETYLORNITHINE DEACETYLASE"/>
    <property type="match status" value="1"/>
</dbReference>
<feature type="binding site" evidence="15">
    <location>
        <position position="73"/>
    </location>
    <ligand>
        <name>Zn(2+)</name>
        <dbReference type="ChEBI" id="CHEBI:29105"/>
        <label>1</label>
    </ligand>
</feature>
<dbReference type="GO" id="GO:0009089">
    <property type="term" value="P:lysine biosynthetic process via diaminopimelate"/>
    <property type="evidence" value="ECO:0007669"/>
    <property type="project" value="UniProtKB-UniRule"/>
</dbReference>
<feature type="domain" description="Peptidase M20 dimerisation" evidence="16">
    <location>
        <begin position="182"/>
        <end position="287"/>
    </location>
</feature>
<dbReference type="EC" id="3.5.1.18" evidence="4 15"/>
<comment type="pathway">
    <text evidence="1 15">Amino-acid biosynthesis; L-lysine biosynthesis via DAP pathway; LL-2,6-diaminopimelate from (S)-tetrahydrodipicolinate (succinylase route): step 3/3.</text>
</comment>
<evidence type="ECO:0000256" key="7">
    <source>
        <dbReference type="ARBA" id="ARBA00022723"/>
    </source>
</evidence>
<evidence type="ECO:0000256" key="6">
    <source>
        <dbReference type="ARBA" id="ARBA00022605"/>
    </source>
</evidence>
<evidence type="ECO:0000256" key="4">
    <source>
        <dbReference type="ARBA" id="ARBA00011921"/>
    </source>
</evidence>
<evidence type="ECO:0000256" key="15">
    <source>
        <dbReference type="HAMAP-Rule" id="MF_01690"/>
    </source>
</evidence>
<proteinExistence type="inferred from homology"/>